<evidence type="ECO:0000313" key="2">
    <source>
        <dbReference type="EMBL" id="TET80053.1"/>
    </source>
</evidence>
<feature type="domain" description="IrrE N-terminal-like" evidence="1">
    <location>
        <begin position="60"/>
        <end position="190"/>
    </location>
</feature>
<dbReference type="Gene3D" id="1.10.10.2910">
    <property type="match status" value="1"/>
</dbReference>
<dbReference type="PANTHER" id="PTHR43236:SF2">
    <property type="entry name" value="BLL0069 PROTEIN"/>
    <property type="match status" value="1"/>
</dbReference>
<organism evidence="2 3">
    <name type="scientific">candidate division TA06 bacterium</name>
    <dbReference type="NCBI Taxonomy" id="2250710"/>
    <lineage>
        <taxon>Bacteria</taxon>
        <taxon>Bacteria division TA06</taxon>
    </lineage>
</organism>
<proteinExistence type="predicted"/>
<dbReference type="InterPro" id="IPR052345">
    <property type="entry name" value="Rad_response_metalloprotease"/>
</dbReference>
<reference evidence="2 3" key="1">
    <citation type="submission" date="2019-03" db="EMBL/GenBank/DDBJ databases">
        <title>Metabolic potential of uncultured bacteria and archaea associated with petroleum seepage in deep-sea sediments.</title>
        <authorList>
            <person name="Dong X."/>
            <person name="Hubert C."/>
        </authorList>
    </citation>
    <scope>NUCLEOTIDE SEQUENCE [LARGE SCALE GENOMIC DNA]</scope>
    <source>
        <strain evidence="2">E29_bin36</strain>
    </source>
</reference>
<dbReference type="AlphaFoldDB" id="A0A523XL70"/>
<dbReference type="EMBL" id="SOIP01000374">
    <property type="protein sequence ID" value="TET80053.1"/>
    <property type="molecule type" value="Genomic_DNA"/>
</dbReference>
<dbReference type="Pfam" id="PF06114">
    <property type="entry name" value="Peptidase_M78"/>
    <property type="match status" value="1"/>
</dbReference>
<comment type="caution">
    <text evidence="2">The sequence shown here is derived from an EMBL/GenBank/DDBJ whole genome shotgun (WGS) entry which is preliminary data.</text>
</comment>
<dbReference type="InterPro" id="IPR010359">
    <property type="entry name" value="IrrE_HExxH"/>
</dbReference>
<protein>
    <submittedName>
        <fullName evidence="2">ImmA/IrrE family metallo-endopeptidase</fullName>
    </submittedName>
</protein>
<sequence length="278" mass="31320">MELASALGAELLVRVTETVVSNDPEEVGAHVRKELGIDLETQFSWTSDYQALAAWRKAVEQRGVLVFQVTVPLLEARAFSLAEEGSNLVVLNASDSPRGRIFSLLHEYGHLSLHSSGICDMGRIDDTTDEIREIEKFCNHLAGAVLVPPEALIKHELVTTHENRSDWPDRILGQLAGLFSVSQEVILRRLLILDKSTKDFYEKKRQEWKDRYRQRRTRKGGGKVNPPQKCISENGRRFVSLVLDTYNSGKITSSDVADYLGVRLRHLPTITQMLRQGA</sequence>
<dbReference type="Proteomes" id="UP000315534">
    <property type="component" value="Unassembled WGS sequence"/>
</dbReference>
<accession>A0A523XL70</accession>
<evidence type="ECO:0000259" key="1">
    <source>
        <dbReference type="Pfam" id="PF06114"/>
    </source>
</evidence>
<evidence type="ECO:0000313" key="3">
    <source>
        <dbReference type="Proteomes" id="UP000315534"/>
    </source>
</evidence>
<dbReference type="PANTHER" id="PTHR43236">
    <property type="entry name" value="ANTITOXIN HIGA1"/>
    <property type="match status" value="1"/>
</dbReference>
<name>A0A523XL70_UNCT6</name>
<gene>
    <name evidence="2" type="ORF">E3J38_06365</name>
</gene>